<evidence type="ECO:0000256" key="1">
    <source>
        <dbReference type="SAM" id="SignalP"/>
    </source>
</evidence>
<name>A0A017SLB6_ASPRC</name>
<evidence type="ECO:0000259" key="2">
    <source>
        <dbReference type="PROSITE" id="PS51837"/>
    </source>
</evidence>
<keyword evidence="1" id="KW-0732">Signal</keyword>
<feature type="signal peptide" evidence="1">
    <location>
        <begin position="1"/>
        <end position="16"/>
    </location>
</feature>
<dbReference type="PROSITE" id="PS51837">
    <property type="entry name" value="LITAF"/>
    <property type="match status" value="1"/>
</dbReference>
<dbReference type="RefSeq" id="XP_040641466.1">
    <property type="nucleotide sequence ID" value="XM_040778289.1"/>
</dbReference>
<feature type="domain" description="LITAF" evidence="2">
    <location>
        <begin position="1"/>
        <end position="44"/>
    </location>
</feature>
<dbReference type="AlphaFoldDB" id="A0A017SLB6"/>
<evidence type="ECO:0000313" key="3">
    <source>
        <dbReference type="EMBL" id="EYE97778.1"/>
    </source>
</evidence>
<evidence type="ECO:0000313" key="4">
    <source>
        <dbReference type="Proteomes" id="UP000019804"/>
    </source>
</evidence>
<feature type="chain" id="PRO_5001499384" description="LITAF domain-containing protein" evidence="1">
    <location>
        <begin position="17"/>
        <end position="88"/>
    </location>
</feature>
<reference evidence="4" key="1">
    <citation type="journal article" date="2014" name="Nat. Commun.">
        <title>Genomic adaptations of the halophilic Dead Sea filamentous fungus Eurotium rubrum.</title>
        <authorList>
            <person name="Kis-Papo T."/>
            <person name="Weig A.R."/>
            <person name="Riley R."/>
            <person name="Persoh D."/>
            <person name="Salamov A."/>
            <person name="Sun H."/>
            <person name="Lipzen A."/>
            <person name="Wasser S.P."/>
            <person name="Rambold G."/>
            <person name="Grigoriev I.V."/>
            <person name="Nevo E."/>
        </authorList>
    </citation>
    <scope>NUCLEOTIDE SEQUENCE [LARGE SCALE GENOMIC DNA]</scope>
    <source>
        <strain evidence="4">CBS 135680</strain>
    </source>
</reference>
<dbReference type="Pfam" id="PF10601">
    <property type="entry name" value="zf-LITAF-like"/>
    <property type="match status" value="1"/>
</dbReference>
<dbReference type="EMBL" id="KK088415">
    <property type="protein sequence ID" value="EYE97778.1"/>
    <property type="molecule type" value="Genomic_DNA"/>
</dbReference>
<organism evidence="3 4">
    <name type="scientific">Aspergillus ruber (strain CBS 135680)</name>
    <dbReference type="NCBI Taxonomy" id="1388766"/>
    <lineage>
        <taxon>Eukaryota</taxon>
        <taxon>Fungi</taxon>
        <taxon>Dikarya</taxon>
        <taxon>Ascomycota</taxon>
        <taxon>Pezizomycotina</taxon>
        <taxon>Eurotiomycetes</taxon>
        <taxon>Eurotiomycetidae</taxon>
        <taxon>Eurotiales</taxon>
        <taxon>Aspergillaceae</taxon>
        <taxon>Aspergillus</taxon>
        <taxon>Aspergillus subgen. Aspergillus</taxon>
    </lineage>
</organism>
<dbReference type="OrthoDB" id="4493707at2759"/>
<accession>A0A017SLB6</accession>
<dbReference type="Proteomes" id="UP000019804">
    <property type="component" value="Unassembled WGS sequence"/>
</dbReference>
<protein>
    <recommendedName>
        <fullName evidence="2">LITAF domain-containing protein</fullName>
    </recommendedName>
</protein>
<dbReference type="GeneID" id="63693413"/>
<gene>
    <name evidence="3" type="ORF">EURHEDRAFT_305593</name>
</gene>
<keyword evidence="4" id="KW-1185">Reference proteome</keyword>
<sequence length="88" mass="9441">MIAAILCCISCGICCAFLPCILGLDQDIYHLCTNCNRKVVHKPHNGPLQVLAPRSADKVVSKYAPVGVMQPLDERPIKSPPAAQVKTG</sequence>
<dbReference type="HOGENOM" id="CLU_2468658_0_0_1"/>
<proteinExistence type="predicted"/>
<dbReference type="InterPro" id="IPR006629">
    <property type="entry name" value="LITAF"/>
</dbReference>